<evidence type="ECO:0000256" key="1">
    <source>
        <dbReference type="SAM" id="Phobius"/>
    </source>
</evidence>
<evidence type="ECO:0000313" key="3">
    <source>
        <dbReference type="EMBL" id="CAL5984577.1"/>
    </source>
</evidence>
<reference evidence="2" key="1">
    <citation type="submission" date="2023-06" db="EMBL/GenBank/DDBJ databases">
        <authorList>
            <person name="Kurt Z."/>
        </authorList>
    </citation>
    <scope>NUCLEOTIDE SEQUENCE</scope>
</reference>
<keyword evidence="1" id="KW-0472">Membrane</keyword>
<accession>A0AA86RPX9</accession>
<comment type="caution">
    <text evidence="2">The sequence shown here is derived from an EMBL/GenBank/DDBJ whole genome shotgun (WGS) entry which is preliminary data.</text>
</comment>
<dbReference type="AlphaFoldDB" id="A0AA86RPX9"/>
<name>A0AA86RPX9_9EUKA</name>
<dbReference type="Proteomes" id="UP001642409">
    <property type="component" value="Unassembled WGS sequence"/>
</dbReference>
<dbReference type="EMBL" id="CATOUU010001186">
    <property type="protein sequence ID" value="CAI9978758.1"/>
    <property type="molecule type" value="Genomic_DNA"/>
</dbReference>
<gene>
    <name evidence="2" type="ORF">HINF_LOCUS66403</name>
    <name evidence="3" type="ORF">HINF_LOCUS8169</name>
</gene>
<organism evidence="2">
    <name type="scientific">Hexamita inflata</name>
    <dbReference type="NCBI Taxonomy" id="28002"/>
    <lineage>
        <taxon>Eukaryota</taxon>
        <taxon>Metamonada</taxon>
        <taxon>Diplomonadida</taxon>
        <taxon>Hexamitidae</taxon>
        <taxon>Hexamitinae</taxon>
        <taxon>Hexamita</taxon>
    </lineage>
</organism>
<protein>
    <recommendedName>
        <fullName evidence="5">Transmembrane protein</fullName>
    </recommendedName>
</protein>
<keyword evidence="1" id="KW-0812">Transmembrane</keyword>
<proteinExistence type="predicted"/>
<reference evidence="3 4" key="2">
    <citation type="submission" date="2024-07" db="EMBL/GenBank/DDBJ databases">
        <authorList>
            <person name="Akdeniz Z."/>
        </authorList>
    </citation>
    <scope>NUCLEOTIDE SEQUENCE [LARGE SCALE GENOMIC DNA]</scope>
</reference>
<sequence>MFVLCLQAVVIQHGYVYHDIELKTKLQTYVYYDIFQLNVPEVLNDADNLIDYHLMLSFDTLEPIKVHICTDDSYDKCINGQRTLSYHSSSEVIQISSYAVLTGSKVYILFESMNFNSKVSFQVQNEIVLTPQAKQFTVAANQDLYLTAARCDGTSFNLLLDPLVQFCVSDNAHVAKKDCPQIQSGKTSYTFENPKLYTFITVFATDVQQTTNIQMDIHAGEYQVNTTNVRKIYRNQNCYIMNRVVLGKIQSYIYTQEIQNTSYRKSVTSKLVNEDQNQIDETTQLIDSLTSGDFSIISSSQETAAVMPWLEIEYPILLLWFVISPDLSQLKENQIKQVQSHMVFDYSPKAPGKCNTKDLNYSLAFTAGSSNFYVTNKYGTLGDSCVNIDGRCQVLLEGNTQIKVAENVLYYALFNSFSDDNIISAPLQTIEVNTLIQDLIPKQSSRYYRANVKDLHLVMLQLQSNYSVGKIKIISSSTIYLPQDNDPRVKVAEAMGQIKFKIIDQNEVFIHIINEALQNIEIQLQLIPSNVFTQLLVNQQKQSMYSQPSDSIIVGVKIPKPIIINNQVAFFSQVVFQSTAVFPPECEIHFDQYGSDQYFRYASLNKDQNLITFSITLSQKELLENDFVYVNITSTCYVDVKVIPVFAHQMDSTVQTAVSRQQLAVLTHEHIVGFDRHIDVQFSTFKNATLYICPFPVLLGQNVSVHDCEIRTSDFSVYIASTDFKSAQLYYTFKAQDSSMGDLQPVTFNSKLIASINPGAFSQFLSQNIYHYSVATTEQYVDSEQIDNFQNLCLSVQQLSGKLCLSRNFIQNNECDQYITSPGIYTIKPLNGRAYLQIEPNKSQIVTFEGHFITVLQNKTEVFKINGQKMFVFKRENINNSVLLTAVFKQEEYHSDFIPEVMFMKKVAMFVNTGETAHKNRFKWSKTQVGAQGMVIPPGQEENIYITLYTKENIEIELSSIEKEHVYNLDHGKTRKVQVNPFSTVDFVLDSAYAPSGAIIETCHGSTEASFSYYHVPSTGSAYSQKLEINSQESGQVKAVLNSTNERQNFFATVQTGEETEFVIYHSYTDLRPQVSSGNIRINRSTEDGFLTVIVDPATHTQGVRYMVYLLTEDLWTQKTACGMKRGALISDKARLQTGESVVVINTTVALEIGVKYWLNVIAADSKDANVAMAYRPIEARRGMDFVDEEYYENEGNQSFTWIIWVVLSVIIVVVALVTLFYFIQRKQYTRLVDQELQKQNNKARYKAAQQTGGIEDSM</sequence>
<feature type="transmembrane region" description="Helical" evidence="1">
    <location>
        <begin position="1202"/>
        <end position="1224"/>
    </location>
</feature>
<dbReference type="EMBL" id="CAXDID020000017">
    <property type="protein sequence ID" value="CAL5984577.1"/>
    <property type="molecule type" value="Genomic_DNA"/>
</dbReference>
<keyword evidence="1" id="KW-1133">Transmembrane helix</keyword>
<evidence type="ECO:0000313" key="2">
    <source>
        <dbReference type="EMBL" id="CAI9978758.1"/>
    </source>
</evidence>
<evidence type="ECO:0008006" key="5">
    <source>
        <dbReference type="Google" id="ProtNLM"/>
    </source>
</evidence>
<evidence type="ECO:0000313" key="4">
    <source>
        <dbReference type="Proteomes" id="UP001642409"/>
    </source>
</evidence>
<keyword evidence="4" id="KW-1185">Reference proteome</keyword>